<evidence type="ECO:0000313" key="3">
    <source>
        <dbReference type="Proteomes" id="UP001151582"/>
    </source>
</evidence>
<feature type="region of interest" description="Disordered" evidence="1">
    <location>
        <begin position="1"/>
        <end position="167"/>
    </location>
</feature>
<feature type="region of interest" description="Disordered" evidence="1">
    <location>
        <begin position="938"/>
        <end position="1068"/>
    </location>
</feature>
<feature type="compositionally biased region" description="Low complexity" evidence="1">
    <location>
        <begin position="745"/>
        <end position="772"/>
    </location>
</feature>
<accession>A0A9W8B8R6</accession>
<gene>
    <name evidence="2" type="ORF">H4R34_002819</name>
</gene>
<dbReference type="OrthoDB" id="5600249at2759"/>
<name>A0A9W8B8R6_9FUNG</name>
<dbReference type="EMBL" id="JANBQB010000218">
    <property type="protein sequence ID" value="KAJ1979453.1"/>
    <property type="molecule type" value="Genomic_DNA"/>
</dbReference>
<feature type="compositionally biased region" description="Basic residues" evidence="1">
    <location>
        <begin position="779"/>
        <end position="792"/>
    </location>
</feature>
<feature type="compositionally biased region" description="Low complexity" evidence="1">
    <location>
        <begin position="568"/>
        <end position="583"/>
    </location>
</feature>
<feature type="compositionally biased region" description="Polar residues" evidence="1">
    <location>
        <begin position="1044"/>
        <end position="1068"/>
    </location>
</feature>
<feature type="compositionally biased region" description="Polar residues" evidence="1">
    <location>
        <begin position="1302"/>
        <end position="1319"/>
    </location>
</feature>
<feature type="compositionally biased region" description="Pro residues" evidence="1">
    <location>
        <begin position="151"/>
        <end position="165"/>
    </location>
</feature>
<sequence>MSDKPASPTFQTPTTGSGGGSRLLAAADRRSPRSPANLTVKLPPIQDLAAASRRGGESSLPTTPAGRSLPPSGATASPTYPTGGPLPGSPHHRLAHHSPLSHATSNAQAHPPSRRYSAVSATRPTLPSPSSASGSSDSRRQTIAAYSTHSPPVPFPRPPAYPPPDTATNSGVIPFPRMAPSYAVPPPGSSRAPEMPYNSRNAGHIPRVPPSHHMPPSPGHPMASPYALPFPPHHYPRHHPPQPQLLANMAHQPPMPPLPSGGLTDHWTDAEVDTILAYIKNNFQLWQQSKAVSYRKCREQLPNRSEKQIKNKVEKLITKYHKLCTWKATTSDPHMSVRSWKWYTKLHDVFHSLEQTGATNKGLRAGPSKSLGAQDDKVKQLTNPDAKAGDALTATTTSTAASLGSKANFGPPRMASPSVTAASSSLLALAAASQASQDPQGGRTSAHNGAASPRYAATHHPPPLSLPPVNQTVAFPRAPPGGDLSGYPGHAGYHHTGGYRGPPVHVNRLRSHSASVAGEHPSAMRTRHMYEPEGYSPYPMGHPTRPHRAYTATMPSPHGPYSLRPGVSAPHSHPQSPHPGAGSAAQGPPTHYPPTPPQHVEPSSSEGAHRPRRMSMPVPPSNAGGPAQGPTARPTPYHSMGTHGPLPTNPSAPTTPQRSTLCFSSDDIDGRAPGPHHLVPGSSSGYYPPYAHPSVPHPMTPGRYSMYRQGQVIPRTRVPTGHHHRHRHSVMEPATPTGQSTWNDPSTSFSTSMAPASASASTFPTSVSAAAAQDDPPCKRRKSFHGHVRPSIHRASTGDVVVGGPPMSTTQSNPGYSASSHATETEQGLGASTAVGPSPLGAGNDRPHPRPKPVLALADQALHEKRKRVISRDATEGLAQLSQLAAESRAQKSTSAFRPSAAAGQEFVHPVECQRSASVGDESGPQHSTSTVGLLANQSGHQSARHGPAQRHATRRRAATVSEGTNAASSATGPSGQPHRPTPRGPSYYPHPQLLAASRVSGRIEDSPARRTERPRIRLSNGPASAHNAPNGMSSPLDPLSPMTAFTSSPMSPQNLSPTAMGTSSTASLTSTVGARKLSTQSDEGKAMCLTPNQYSVHPGDAYGPSSALLSSQLAGDLAQFFPLKQSCRHIKPFVSYLVGTLQELLHLKDQEIVLHHELQQVLDQLRRHHISNEGDCVHDDSMEFEAFKRPLSADQTLQHRSSASTSTLSVGQAGSRTPPEQPASPQSAADRPDATNMSLDDDDHDADSGMEIEMHDSPPVECTPSKSETSLVAHAATQAHPTRSPRFECPQPSPTEPSRAPTATNTPSHPQQVEITDA</sequence>
<feature type="compositionally biased region" description="Polar residues" evidence="1">
    <location>
        <begin position="962"/>
        <end position="975"/>
    </location>
</feature>
<feature type="region of interest" description="Disordered" evidence="1">
    <location>
        <begin position="358"/>
        <end position="390"/>
    </location>
</feature>
<feature type="region of interest" description="Disordered" evidence="1">
    <location>
        <begin position="718"/>
        <end position="852"/>
    </location>
</feature>
<comment type="caution">
    <text evidence="2">The sequence shown here is derived from an EMBL/GenBank/DDBJ whole genome shotgun (WGS) entry which is preliminary data.</text>
</comment>
<feature type="region of interest" description="Disordered" evidence="1">
    <location>
        <begin position="534"/>
        <end position="694"/>
    </location>
</feature>
<feature type="compositionally biased region" description="Acidic residues" evidence="1">
    <location>
        <begin position="1240"/>
        <end position="1251"/>
    </location>
</feature>
<feature type="compositionally biased region" description="Basic residues" evidence="1">
    <location>
        <begin position="948"/>
        <end position="958"/>
    </location>
</feature>
<feature type="compositionally biased region" description="Polar residues" evidence="1">
    <location>
        <begin position="437"/>
        <end position="447"/>
    </location>
</feature>
<organism evidence="2 3">
    <name type="scientific">Dimargaris verticillata</name>
    <dbReference type="NCBI Taxonomy" id="2761393"/>
    <lineage>
        <taxon>Eukaryota</taxon>
        <taxon>Fungi</taxon>
        <taxon>Fungi incertae sedis</taxon>
        <taxon>Zoopagomycota</taxon>
        <taxon>Kickxellomycotina</taxon>
        <taxon>Dimargaritomycetes</taxon>
        <taxon>Dimargaritales</taxon>
        <taxon>Dimargaritaceae</taxon>
        <taxon>Dimargaris</taxon>
    </lineage>
</organism>
<keyword evidence="3" id="KW-1185">Reference proteome</keyword>
<evidence type="ECO:0000313" key="2">
    <source>
        <dbReference type="EMBL" id="KAJ1979453.1"/>
    </source>
</evidence>
<dbReference type="Proteomes" id="UP001151582">
    <property type="component" value="Unassembled WGS sequence"/>
</dbReference>
<proteinExistence type="predicted"/>
<feature type="region of interest" description="Disordered" evidence="1">
    <location>
        <begin position="1193"/>
        <end position="1319"/>
    </location>
</feature>
<feature type="region of interest" description="Disordered" evidence="1">
    <location>
        <begin position="432"/>
        <end position="506"/>
    </location>
</feature>
<evidence type="ECO:0000256" key="1">
    <source>
        <dbReference type="SAM" id="MobiDB-lite"/>
    </source>
</evidence>
<feature type="compositionally biased region" description="Basic and acidic residues" evidence="1">
    <location>
        <begin position="1002"/>
        <end position="1016"/>
    </location>
</feature>
<protein>
    <submittedName>
        <fullName evidence="2">Uncharacterized protein</fullName>
    </submittedName>
</protein>
<feature type="compositionally biased region" description="Polar residues" evidence="1">
    <location>
        <begin position="1194"/>
        <end position="1216"/>
    </location>
</feature>
<feature type="compositionally biased region" description="Pro residues" evidence="1">
    <location>
        <begin position="590"/>
        <end position="599"/>
    </location>
</feature>
<feature type="region of interest" description="Disordered" evidence="1">
    <location>
        <begin position="399"/>
        <end position="418"/>
    </location>
</feature>
<feature type="compositionally biased region" description="Polar residues" evidence="1">
    <location>
        <begin position="807"/>
        <end position="826"/>
    </location>
</feature>
<reference evidence="2" key="1">
    <citation type="submission" date="2022-07" db="EMBL/GenBank/DDBJ databases">
        <title>Phylogenomic reconstructions and comparative analyses of Kickxellomycotina fungi.</title>
        <authorList>
            <person name="Reynolds N.K."/>
            <person name="Stajich J.E."/>
            <person name="Barry K."/>
            <person name="Grigoriev I.V."/>
            <person name="Crous P."/>
            <person name="Smith M.E."/>
        </authorList>
    </citation>
    <scope>NUCLEOTIDE SEQUENCE</scope>
    <source>
        <strain evidence="2">RSA 567</strain>
    </source>
</reference>
<feature type="compositionally biased region" description="Polar residues" evidence="1">
    <location>
        <begin position="649"/>
        <end position="663"/>
    </location>
</feature>